<evidence type="ECO:0000256" key="7">
    <source>
        <dbReference type="SAM" id="Phobius"/>
    </source>
</evidence>
<dbReference type="OrthoDB" id="5393606at2759"/>
<sequence length="412" mass="45246">MAYVVVPFLPFGPQERKATRPFFHQPSVLTSSSAPRQHIMGLDVEANGLAALSGTFLLLTAGSVVLRFVARYKQRGRVWMDDYTMALAWVGFVGLAALSFFGISRGFLGYAMPRDRALVQAVALTQARALISFDVLTAMTFGMTKLSAVFFYRRTFCLGPRRDVFDYVTVVFVLFIAAWTVTFIVVPLNLCGPLKSIEWDIHHAAQCDHYAYFKGISVSDFVLDVAVLVLPLPKIWSLNMTTVRKIAVSCVFLIALVGLGASTARLVIMMQLIRKGRAGNAKDTYQGNTQIVYYAILEAAFNIVAINGPSLWYLVAGVPPERVLHSIRSIISLGSGHRPDSSKSSVERTTCDAAPGHKLDDTDSSPSSPVKNGVETYAMADLSAVTSTKGGQGVIVVDREFRREVEQRHQHL</sequence>
<proteinExistence type="inferred from homology"/>
<dbReference type="KEGG" id="maj:MAA_11011"/>
<feature type="domain" description="Rhodopsin" evidence="8">
    <location>
        <begin position="66"/>
        <end position="315"/>
    </location>
</feature>
<dbReference type="Proteomes" id="UP000002498">
    <property type="component" value="Unassembled WGS sequence"/>
</dbReference>
<dbReference type="HOGENOM" id="CLU_028200_14_0_1"/>
<gene>
    <name evidence="9" type="ORF">MAA_11011</name>
</gene>
<feature type="transmembrane region" description="Helical" evidence="7">
    <location>
        <begin position="49"/>
        <end position="70"/>
    </location>
</feature>
<dbReference type="PANTHER" id="PTHR33048:SF157">
    <property type="entry name" value="INTEGRAL MEMBRANE PROTEIN"/>
    <property type="match status" value="1"/>
</dbReference>
<evidence type="ECO:0000256" key="5">
    <source>
        <dbReference type="ARBA" id="ARBA00038359"/>
    </source>
</evidence>
<comment type="similarity">
    <text evidence="5">Belongs to the SAT4 family.</text>
</comment>
<keyword evidence="10" id="KW-1185">Reference proteome</keyword>
<feature type="compositionally biased region" description="Basic and acidic residues" evidence="6">
    <location>
        <begin position="337"/>
        <end position="361"/>
    </location>
</feature>
<reference evidence="9 10" key="2">
    <citation type="journal article" date="2014" name="Proc. Natl. Acad. Sci. U.S.A.">
        <title>Trajectory and genomic determinants of fungal-pathogen speciation and host adaptation.</title>
        <authorList>
            <person name="Hu X."/>
            <person name="Xiao G."/>
            <person name="Zheng P."/>
            <person name="Shang Y."/>
            <person name="Su Y."/>
            <person name="Zhang X."/>
            <person name="Liu X."/>
            <person name="Zhan S."/>
            <person name="St Leger R.J."/>
            <person name="Wang C."/>
        </authorList>
    </citation>
    <scope>GENOME REANNOTATION</scope>
    <source>
        <strain evidence="10">ARSEF 23 / ATCC MYA-3075</strain>
    </source>
</reference>
<dbReference type="AlphaFoldDB" id="A0A0B2XFJ8"/>
<dbReference type="GO" id="GO:0016020">
    <property type="term" value="C:membrane"/>
    <property type="evidence" value="ECO:0007669"/>
    <property type="project" value="UniProtKB-SubCell"/>
</dbReference>
<feature type="region of interest" description="Disordered" evidence="6">
    <location>
        <begin position="334"/>
        <end position="372"/>
    </location>
</feature>
<feature type="transmembrane region" description="Helical" evidence="7">
    <location>
        <begin position="164"/>
        <end position="186"/>
    </location>
</feature>
<evidence type="ECO:0000313" key="10">
    <source>
        <dbReference type="Proteomes" id="UP000002498"/>
    </source>
</evidence>
<keyword evidence="4 7" id="KW-0472">Membrane</keyword>
<organism evidence="9 10">
    <name type="scientific">Metarhizium robertsii (strain ARSEF 23 / ATCC MYA-3075)</name>
    <name type="common">Metarhizium anisopliae (strain ARSEF 23)</name>
    <dbReference type="NCBI Taxonomy" id="655844"/>
    <lineage>
        <taxon>Eukaryota</taxon>
        <taxon>Fungi</taxon>
        <taxon>Dikarya</taxon>
        <taxon>Ascomycota</taxon>
        <taxon>Pezizomycotina</taxon>
        <taxon>Sordariomycetes</taxon>
        <taxon>Hypocreomycetidae</taxon>
        <taxon>Hypocreales</taxon>
        <taxon>Clavicipitaceae</taxon>
        <taxon>Metarhizium</taxon>
    </lineage>
</organism>
<keyword evidence="2 7" id="KW-0812">Transmembrane</keyword>
<evidence type="ECO:0000256" key="6">
    <source>
        <dbReference type="SAM" id="MobiDB-lite"/>
    </source>
</evidence>
<name>A0A0B2XFJ8_METRA</name>
<feature type="transmembrane region" description="Helical" evidence="7">
    <location>
        <begin position="82"/>
        <end position="107"/>
    </location>
</feature>
<dbReference type="PANTHER" id="PTHR33048">
    <property type="entry name" value="PTH11-LIKE INTEGRAL MEMBRANE PROTEIN (AFU_ORTHOLOGUE AFUA_5G11245)"/>
    <property type="match status" value="1"/>
</dbReference>
<accession>A0A0B2XFJ8</accession>
<dbReference type="Pfam" id="PF20684">
    <property type="entry name" value="Fung_rhodopsin"/>
    <property type="match status" value="1"/>
</dbReference>
<dbReference type="GeneID" id="23632459"/>
<feature type="transmembrane region" description="Helical" evidence="7">
    <location>
        <begin position="246"/>
        <end position="268"/>
    </location>
</feature>
<protein>
    <recommendedName>
        <fullName evidence="8">Rhodopsin domain-containing protein</fullName>
    </recommendedName>
</protein>
<dbReference type="EMBL" id="ADNJ02000003">
    <property type="protein sequence ID" value="KHO11495.1"/>
    <property type="molecule type" value="Genomic_DNA"/>
</dbReference>
<dbReference type="InterPro" id="IPR049326">
    <property type="entry name" value="Rhodopsin_dom_fungi"/>
</dbReference>
<evidence type="ECO:0000256" key="4">
    <source>
        <dbReference type="ARBA" id="ARBA00023136"/>
    </source>
</evidence>
<evidence type="ECO:0000256" key="3">
    <source>
        <dbReference type="ARBA" id="ARBA00022989"/>
    </source>
</evidence>
<comment type="subcellular location">
    <subcellularLocation>
        <location evidence="1">Membrane</location>
        <topology evidence="1">Multi-pass membrane protein</topology>
    </subcellularLocation>
</comment>
<dbReference type="RefSeq" id="XP_011411258.1">
    <property type="nucleotide sequence ID" value="XM_011412956.1"/>
</dbReference>
<evidence type="ECO:0000256" key="1">
    <source>
        <dbReference type="ARBA" id="ARBA00004141"/>
    </source>
</evidence>
<evidence type="ECO:0000256" key="2">
    <source>
        <dbReference type="ARBA" id="ARBA00022692"/>
    </source>
</evidence>
<dbReference type="InterPro" id="IPR052337">
    <property type="entry name" value="SAT4-like"/>
</dbReference>
<comment type="caution">
    <text evidence="9">The sequence shown here is derived from an EMBL/GenBank/DDBJ whole genome shotgun (WGS) entry which is preliminary data.</text>
</comment>
<evidence type="ECO:0000313" key="9">
    <source>
        <dbReference type="EMBL" id="KHO11495.1"/>
    </source>
</evidence>
<reference evidence="9 10" key="1">
    <citation type="journal article" date="2011" name="PLoS Genet.">
        <title>Genome sequencing and comparative transcriptomics of the model entomopathogenic fungi Metarhizium anisopliae and M. acridum.</title>
        <authorList>
            <person name="Gao Q."/>
            <person name="Jin K."/>
            <person name="Ying S.H."/>
            <person name="Zhang Y."/>
            <person name="Xiao G."/>
            <person name="Shang Y."/>
            <person name="Duan Z."/>
            <person name="Hu X."/>
            <person name="Xie X.Q."/>
            <person name="Zhou G."/>
            <person name="Peng G."/>
            <person name="Luo Z."/>
            <person name="Huang W."/>
            <person name="Wang B."/>
            <person name="Fang W."/>
            <person name="Wang S."/>
            <person name="Zhong Y."/>
            <person name="Ma L.J."/>
            <person name="St Leger R.J."/>
            <person name="Zhao G.P."/>
            <person name="Pei Y."/>
            <person name="Feng M.G."/>
            <person name="Xia Y."/>
            <person name="Wang C."/>
        </authorList>
    </citation>
    <scope>NUCLEOTIDE SEQUENCE [LARGE SCALE GENOMIC DNA]</scope>
    <source>
        <strain evidence="10">ARSEF 23 / ATCC MYA-3075</strain>
    </source>
</reference>
<evidence type="ECO:0000259" key="8">
    <source>
        <dbReference type="Pfam" id="PF20684"/>
    </source>
</evidence>
<feature type="transmembrane region" description="Helical" evidence="7">
    <location>
        <begin position="127"/>
        <end position="152"/>
    </location>
</feature>
<keyword evidence="3 7" id="KW-1133">Transmembrane helix</keyword>